<dbReference type="EMBL" id="LR796268">
    <property type="protein sequence ID" value="CAB4132984.1"/>
    <property type="molecule type" value="Genomic_DNA"/>
</dbReference>
<evidence type="ECO:0000256" key="1">
    <source>
        <dbReference type="SAM" id="MobiDB-lite"/>
    </source>
</evidence>
<feature type="region of interest" description="Disordered" evidence="1">
    <location>
        <begin position="1"/>
        <end position="22"/>
    </location>
</feature>
<protein>
    <submittedName>
        <fullName evidence="2">Uncharacterized protein</fullName>
    </submittedName>
</protein>
<evidence type="ECO:0000313" key="2">
    <source>
        <dbReference type="EMBL" id="CAB4132984.1"/>
    </source>
</evidence>
<gene>
    <name evidence="2" type="ORF">UFOVP249_70</name>
</gene>
<accession>A0A6J5LEH3</accession>
<feature type="compositionally biased region" description="Basic and acidic residues" evidence="1">
    <location>
        <begin position="1"/>
        <end position="15"/>
    </location>
</feature>
<sequence length="61" mass="7179">MTREAGKGDKRRPTNEQKFQQNWDSIFSKQPAEKGFQAYQDSQKVVEIGKLNKELYEKTSR</sequence>
<name>A0A6J5LEH3_9CAUD</name>
<proteinExistence type="predicted"/>
<organism evidence="2">
    <name type="scientific">uncultured Caudovirales phage</name>
    <dbReference type="NCBI Taxonomy" id="2100421"/>
    <lineage>
        <taxon>Viruses</taxon>
        <taxon>Duplodnaviria</taxon>
        <taxon>Heunggongvirae</taxon>
        <taxon>Uroviricota</taxon>
        <taxon>Caudoviricetes</taxon>
        <taxon>Peduoviridae</taxon>
        <taxon>Maltschvirus</taxon>
        <taxon>Maltschvirus maltsch</taxon>
    </lineage>
</organism>
<reference evidence="2" key="1">
    <citation type="submission" date="2020-04" db="EMBL/GenBank/DDBJ databases">
        <authorList>
            <person name="Chiriac C."/>
            <person name="Salcher M."/>
            <person name="Ghai R."/>
            <person name="Kavagutti S V."/>
        </authorList>
    </citation>
    <scope>NUCLEOTIDE SEQUENCE</scope>
</reference>